<evidence type="ECO:0000313" key="3">
    <source>
        <dbReference type="Proteomes" id="UP000298277"/>
    </source>
</evidence>
<dbReference type="OrthoDB" id="346038at2"/>
<keyword evidence="1" id="KW-0812">Transmembrane</keyword>
<feature type="transmembrane region" description="Helical" evidence="1">
    <location>
        <begin position="5"/>
        <end position="21"/>
    </location>
</feature>
<dbReference type="RefSeq" id="WP_135590063.1">
    <property type="nucleotide sequence ID" value="NZ_RQEZ01000012.1"/>
</dbReference>
<feature type="transmembrane region" description="Helical" evidence="1">
    <location>
        <begin position="51"/>
        <end position="71"/>
    </location>
</feature>
<dbReference type="EMBL" id="RQFA01000026">
    <property type="protein sequence ID" value="TGK35970.1"/>
    <property type="molecule type" value="Genomic_DNA"/>
</dbReference>
<proteinExistence type="predicted"/>
<accession>A0A5F1Z1U4</accession>
<reference evidence="2" key="1">
    <citation type="journal article" date="2019" name="PLoS Negl. Trop. Dis.">
        <title>Revisiting the worldwide diversity of Leptospira species in the environment.</title>
        <authorList>
            <person name="Vincent A.T."/>
            <person name="Schiettekatte O."/>
            <person name="Bourhy P."/>
            <person name="Veyrier F.J."/>
            <person name="Picardeau M."/>
        </authorList>
    </citation>
    <scope>NUCLEOTIDE SEQUENCE [LARGE SCALE GENOMIC DNA]</scope>
    <source>
        <strain evidence="2">201800299</strain>
    </source>
</reference>
<keyword evidence="1" id="KW-1133">Transmembrane helix</keyword>
<name>A0A5F1Z1U4_9LEPT</name>
<keyword evidence="1" id="KW-0472">Membrane</keyword>
<evidence type="ECO:0000313" key="2">
    <source>
        <dbReference type="EMBL" id="TGK35970.1"/>
    </source>
</evidence>
<keyword evidence="3" id="KW-1185">Reference proteome</keyword>
<organism evidence="2 3">
    <name type="scientific">Leptospira gomenensis</name>
    <dbReference type="NCBI Taxonomy" id="2484974"/>
    <lineage>
        <taxon>Bacteria</taxon>
        <taxon>Pseudomonadati</taxon>
        <taxon>Spirochaetota</taxon>
        <taxon>Spirochaetia</taxon>
        <taxon>Leptospirales</taxon>
        <taxon>Leptospiraceae</taxon>
        <taxon>Leptospira</taxon>
    </lineage>
</organism>
<dbReference type="AlphaFoldDB" id="A0A5F1Z1U4"/>
<evidence type="ECO:0000256" key="1">
    <source>
        <dbReference type="SAM" id="Phobius"/>
    </source>
</evidence>
<gene>
    <name evidence="2" type="ORF">EHQ17_05160</name>
</gene>
<sequence>MKFSVWIFFAITVYVGIYFSLTVSNLWILFSAFCIVHLGLFRAYREFLNPNLYSVCAGLHIILIVVLNVYFGQPAV</sequence>
<dbReference type="Proteomes" id="UP000298277">
    <property type="component" value="Unassembled WGS sequence"/>
</dbReference>
<comment type="caution">
    <text evidence="2">The sequence shown here is derived from an EMBL/GenBank/DDBJ whole genome shotgun (WGS) entry which is preliminary data.</text>
</comment>
<protein>
    <submittedName>
        <fullName evidence="2">Uncharacterized protein</fullName>
    </submittedName>
</protein>